<dbReference type="Gene3D" id="3.30.9.10">
    <property type="entry name" value="D-Amino Acid Oxidase, subunit A, domain 2"/>
    <property type="match status" value="1"/>
</dbReference>
<dbReference type="InterPro" id="IPR036188">
    <property type="entry name" value="FAD/NAD-bd_sf"/>
</dbReference>
<dbReference type="InterPro" id="IPR006076">
    <property type="entry name" value="FAD-dep_OxRdtase"/>
</dbReference>
<accession>A0A5J4YM11</accession>
<dbReference type="AlphaFoldDB" id="A0A5J4YM11"/>
<evidence type="ECO:0000256" key="2">
    <source>
        <dbReference type="ARBA" id="ARBA00039785"/>
    </source>
</evidence>
<feature type="domain" description="FAD dependent oxidoreductase" evidence="4">
    <location>
        <begin position="262"/>
        <end position="547"/>
    </location>
</feature>
<dbReference type="SUPFAM" id="SSF51905">
    <property type="entry name" value="FAD/NAD(P)-binding domain"/>
    <property type="match status" value="1"/>
</dbReference>
<dbReference type="Pfam" id="PF01266">
    <property type="entry name" value="DAO"/>
    <property type="match status" value="2"/>
</dbReference>
<comment type="caution">
    <text evidence="5">The sequence shown here is derived from an EMBL/GenBank/DDBJ whole genome shotgun (WGS) entry which is preliminary data.</text>
</comment>
<dbReference type="EMBL" id="VRMN01000010">
    <property type="protein sequence ID" value="KAA8492185.1"/>
    <property type="molecule type" value="Genomic_DNA"/>
</dbReference>
<feature type="domain" description="FAD dependent oxidoreductase" evidence="4">
    <location>
        <begin position="67"/>
        <end position="113"/>
    </location>
</feature>
<reference evidence="6" key="1">
    <citation type="journal article" date="2019" name="Nat. Commun.">
        <title>Expansion of phycobilisome linker gene families in mesophilic red algae.</title>
        <authorList>
            <person name="Lee J."/>
            <person name="Kim D."/>
            <person name="Bhattacharya D."/>
            <person name="Yoon H.S."/>
        </authorList>
    </citation>
    <scope>NUCLEOTIDE SEQUENCE [LARGE SCALE GENOMIC DNA]</scope>
    <source>
        <strain evidence="6">CCMP 1328</strain>
    </source>
</reference>
<dbReference type="Gene3D" id="3.50.50.60">
    <property type="entry name" value="FAD/NAD(P)-binding domain"/>
    <property type="match status" value="2"/>
</dbReference>
<sequence length="590" mass="65784">MVATVRWRRLVGIVTACVVGIKAVENVRLRWKREKELSRAIERYGALDSMAMIGADGSSARHTRHSAVVIGAGVAGITSAYELARQGYSVLVLDAAAKVSSECSAAPAGGMQKMNPNVDSSMFLAVLKSFLPRWSSLFRWRSGSHEQDEDHGNPEDRPRQNSRMIARQNESVNVASAGADQQKMVKRERGGEEAFQFFRISLWNTLTDVHFLRWFVWYAYSSVIEDACVREYRQRHMLAFTCWAIDDLISLMKHSHFGTIARKAGLVQTGALKLLDDPEEFQALLDRKAENKPIGWSDARDMEPTELIDRAKLFSMEPWLARSRHARHLVGAIFQTQAASANCESLTEEVAKIAVKKHGVQIELNTHVTGFREENSTIVAIETSRGEILVDENVSVVVCAGSWTPVLLRKLNLFVPLYPLKGYNIVMNSARYKAHDVPKRIIADKWTYATHFHNELRVTSIGELNGWCTDPDPNTVRSVRSQATALFPELATPLAESSKVVCGLRPFVFDGVMLTGKVRPFENLYVNAGPGFNGWKCASGAAKLLAASVMGNAPSSIPIPRDFDAAIFDPNGRIVYSRWWCWLASLWSAQ</sequence>
<dbReference type="GO" id="GO:0005737">
    <property type="term" value="C:cytoplasm"/>
    <property type="evidence" value="ECO:0007669"/>
    <property type="project" value="TreeGrafter"/>
</dbReference>
<gene>
    <name evidence="5" type="ORF">FVE85_3623</name>
</gene>
<evidence type="ECO:0000313" key="6">
    <source>
        <dbReference type="Proteomes" id="UP000324585"/>
    </source>
</evidence>
<dbReference type="PANTHER" id="PTHR13847">
    <property type="entry name" value="SARCOSINE DEHYDROGENASE-RELATED"/>
    <property type="match status" value="1"/>
</dbReference>
<dbReference type="GO" id="GO:0016491">
    <property type="term" value="F:oxidoreductase activity"/>
    <property type="evidence" value="ECO:0007669"/>
    <property type="project" value="UniProtKB-KW"/>
</dbReference>
<organism evidence="5 6">
    <name type="scientific">Porphyridium purpureum</name>
    <name type="common">Red alga</name>
    <name type="synonym">Porphyridium cruentum</name>
    <dbReference type="NCBI Taxonomy" id="35688"/>
    <lineage>
        <taxon>Eukaryota</taxon>
        <taxon>Rhodophyta</taxon>
        <taxon>Bangiophyceae</taxon>
        <taxon>Porphyridiales</taxon>
        <taxon>Porphyridiaceae</taxon>
        <taxon>Porphyridium</taxon>
    </lineage>
</organism>
<evidence type="ECO:0000256" key="1">
    <source>
        <dbReference type="ARBA" id="ARBA00023002"/>
    </source>
</evidence>
<dbReference type="SUPFAM" id="SSF54373">
    <property type="entry name" value="FAD-linked reductases, C-terminal domain"/>
    <property type="match status" value="1"/>
</dbReference>
<protein>
    <recommendedName>
        <fullName evidence="2">FAD-dependent oxidoreductase domain-containing protein 1</fullName>
    </recommendedName>
</protein>
<keyword evidence="1" id="KW-0560">Oxidoreductase</keyword>
<name>A0A5J4YM11_PORPP</name>
<dbReference type="Proteomes" id="UP000324585">
    <property type="component" value="Unassembled WGS sequence"/>
</dbReference>
<comment type="function">
    <text evidence="3">Required for the assembly of the mitochondrial membrane respiratory chain NADH dehydrogenase (Complex I). Involved in mid-late stages of complex I assembly.</text>
</comment>
<evidence type="ECO:0000256" key="3">
    <source>
        <dbReference type="ARBA" id="ARBA00046185"/>
    </source>
</evidence>
<dbReference type="OrthoDB" id="10012422at2759"/>
<dbReference type="OMA" id="TFGWTLS"/>
<keyword evidence="6" id="KW-1185">Reference proteome</keyword>
<dbReference type="PANTHER" id="PTHR13847:SF287">
    <property type="entry name" value="FAD-DEPENDENT OXIDOREDUCTASE DOMAIN-CONTAINING PROTEIN 1"/>
    <property type="match status" value="1"/>
</dbReference>
<evidence type="ECO:0000259" key="4">
    <source>
        <dbReference type="Pfam" id="PF01266"/>
    </source>
</evidence>
<proteinExistence type="predicted"/>
<evidence type="ECO:0000313" key="5">
    <source>
        <dbReference type="EMBL" id="KAA8492185.1"/>
    </source>
</evidence>